<feature type="domain" description="Putative restriction endonuclease" evidence="1">
    <location>
        <begin position="3"/>
        <end position="165"/>
    </location>
</feature>
<dbReference type="AlphaFoldDB" id="A0A2I1F818"/>
<reference evidence="4 5" key="2">
    <citation type="submission" date="2017-10" db="EMBL/GenBank/DDBJ databases">
        <title>Extensive intraspecific genome diversity in a model arbuscular mycorrhizal fungus.</title>
        <authorList>
            <person name="Chen E.C.H."/>
            <person name="Morin E."/>
            <person name="Baudet D."/>
            <person name="Noel J."/>
            <person name="Ndikumana S."/>
            <person name="Charron P."/>
            <person name="St-Onge C."/>
            <person name="Giorgi J."/>
            <person name="Grigoriev I.V."/>
            <person name="Roux C."/>
            <person name="Martin F.M."/>
            <person name="Corradi N."/>
        </authorList>
    </citation>
    <scope>NUCLEOTIDE SEQUENCE [LARGE SCALE GENOMIC DNA]</scope>
    <source>
        <strain evidence="2 4">A1</strain>
        <strain evidence="3 5">C2</strain>
    </source>
</reference>
<reference evidence="3 5" key="1">
    <citation type="submission" date="2016-04" db="EMBL/GenBank/DDBJ databases">
        <title>Genome analyses suggest a sexual origin of heterokaryosis in a supposedly ancient asexual fungus.</title>
        <authorList>
            <person name="Ropars J."/>
            <person name="Sedzielewska K."/>
            <person name="Noel J."/>
            <person name="Charron P."/>
            <person name="Farinelli L."/>
            <person name="Marton T."/>
            <person name="Kruger M."/>
            <person name="Pelin A."/>
            <person name="Brachmann A."/>
            <person name="Corradi N."/>
        </authorList>
    </citation>
    <scope>NUCLEOTIDE SEQUENCE [LARGE SCALE GENOMIC DNA]</scope>
    <source>
        <strain evidence="3 5">C2</strain>
    </source>
</reference>
<gene>
    <name evidence="2" type="ORF">RhiirA1_424218</name>
    <name evidence="3" type="ORF">RhiirC2_745545</name>
</gene>
<sequence length="169" mass="19247">MNLIDGQLDILPAVEFETAQRETKMNFRVIEWCNTNSNLVGTFIPSLTCVTLPNGDILNPSIAVVLNARWNALTDVQKYRAYPPVAPNFVVEFRSRIDSPEYFHNKMLRWIDGGVEEGISIDRFVNPLEVRIYSFDSNTNQIVWLTHSNPSQIASKVLDGFVINMEDIL</sequence>
<evidence type="ECO:0000313" key="5">
    <source>
        <dbReference type="Proteomes" id="UP000233469"/>
    </source>
</evidence>
<dbReference type="Gene3D" id="3.90.1570.10">
    <property type="entry name" value="tt1808, chain A"/>
    <property type="match status" value="1"/>
</dbReference>
<accession>A0A2I1F818</accession>
<name>A0A2I1F818_9GLOM</name>
<evidence type="ECO:0000259" key="1">
    <source>
        <dbReference type="Pfam" id="PF05685"/>
    </source>
</evidence>
<protein>
    <recommendedName>
        <fullName evidence="1">Putative restriction endonuclease domain-containing protein</fullName>
    </recommendedName>
</protein>
<dbReference type="PANTHER" id="PTHR34107:SF1">
    <property type="entry name" value="SLL0198 PROTEIN"/>
    <property type="match status" value="1"/>
</dbReference>
<dbReference type="VEuPathDB" id="FungiDB:RhiirFUN_015026"/>
<dbReference type="GO" id="GO:0006302">
    <property type="term" value="P:double-strand break repair"/>
    <property type="evidence" value="ECO:0007669"/>
    <property type="project" value="UniProtKB-ARBA"/>
</dbReference>
<organism evidence="2 4">
    <name type="scientific">Rhizophagus irregularis</name>
    <dbReference type="NCBI Taxonomy" id="588596"/>
    <lineage>
        <taxon>Eukaryota</taxon>
        <taxon>Fungi</taxon>
        <taxon>Fungi incertae sedis</taxon>
        <taxon>Mucoromycota</taxon>
        <taxon>Glomeromycotina</taxon>
        <taxon>Glomeromycetes</taxon>
        <taxon>Glomerales</taxon>
        <taxon>Glomeraceae</taxon>
        <taxon>Rhizophagus</taxon>
    </lineage>
</organism>
<dbReference type="VEuPathDB" id="FungiDB:FUN_018588"/>
<dbReference type="EMBL" id="LLXL01000568">
    <property type="protein sequence ID" value="PKK70897.1"/>
    <property type="molecule type" value="Genomic_DNA"/>
</dbReference>
<comment type="caution">
    <text evidence="2">The sequence shown here is derived from an EMBL/GenBank/DDBJ whole genome shotgun (WGS) entry which is preliminary data.</text>
</comment>
<dbReference type="Proteomes" id="UP000233469">
    <property type="component" value="Unassembled WGS sequence"/>
</dbReference>
<dbReference type="CDD" id="cd06260">
    <property type="entry name" value="DUF820-like"/>
    <property type="match status" value="1"/>
</dbReference>
<dbReference type="InterPro" id="IPR012296">
    <property type="entry name" value="Nuclease_put_TT1808"/>
</dbReference>
<dbReference type="Pfam" id="PF05685">
    <property type="entry name" value="Uma2"/>
    <property type="match status" value="1"/>
</dbReference>
<dbReference type="OrthoDB" id="2305086at2759"/>
<reference evidence="2 4" key="3">
    <citation type="submission" date="2017-10" db="EMBL/GenBank/DDBJ databases">
        <title>Genome analyses suggest a sexual origin of heterokaryosis in a supposedly ancient asexual fungus.</title>
        <authorList>
            <person name="Corradi N."/>
            <person name="Sedzielewska K."/>
            <person name="Noel J."/>
            <person name="Charron P."/>
            <person name="Farinelli L."/>
            <person name="Marton T."/>
            <person name="Kruger M."/>
            <person name="Pelin A."/>
            <person name="Brachmann A."/>
            <person name="Corradi N."/>
        </authorList>
    </citation>
    <scope>NUCLEOTIDE SEQUENCE [LARGE SCALE GENOMIC DNA]</scope>
    <source>
        <strain evidence="2 4">A1</strain>
    </source>
</reference>
<dbReference type="PANTHER" id="PTHR34107">
    <property type="entry name" value="SLL0198 PROTEIN-RELATED"/>
    <property type="match status" value="1"/>
</dbReference>
<proteinExistence type="predicted"/>
<evidence type="ECO:0000313" key="3">
    <source>
        <dbReference type="EMBL" id="PKK70897.1"/>
    </source>
</evidence>
<dbReference type="InterPro" id="IPR011335">
    <property type="entry name" value="Restrct_endonuc-II-like"/>
</dbReference>
<dbReference type="Proteomes" id="UP000232688">
    <property type="component" value="Unassembled WGS sequence"/>
</dbReference>
<evidence type="ECO:0000313" key="2">
    <source>
        <dbReference type="EMBL" id="PKC62082.1"/>
    </source>
</evidence>
<dbReference type="EMBL" id="LLXH01000900">
    <property type="protein sequence ID" value="PKC62082.1"/>
    <property type="molecule type" value="Genomic_DNA"/>
</dbReference>
<dbReference type="SUPFAM" id="SSF52980">
    <property type="entry name" value="Restriction endonuclease-like"/>
    <property type="match status" value="1"/>
</dbReference>
<dbReference type="InterPro" id="IPR008538">
    <property type="entry name" value="Uma2"/>
</dbReference>
<evidence type="ECO:0000313" key="4">
    <source>
        <dbReference type="Proteomes" id="UP000232688"/>
    </source>
</evidence>
<dbReference type="VEuPathDB" id="FungiDB:RhiirA1_424218"/>